<evidence type="ECO:0000256" key="7">
    <source>
        <dbReference type="ARBA" id="ARBA00023125"/>
    </source>
</evidence>
<dbReference type="InterPro" id="IPR010992">
    <property type="entry name" value="IHF-like_DNA-bd_dom_sf"/>
</dbReference>
<dbReference type="GO" id="GO:0030527">
    <property type="term" value="F:structural constituent of chromatin"/>
    <property type="evidence" value="ECO:0007669"/>
    <property type="project" value="InterPro"/>
</dbReference>
<dbReference type="PANTHER" id="PTHR33175:SF13">
    <property type="entry name" value="HISTONE-LIKE PROTEIN"/>
    <property type="match status" value="1"/>
</dbReference>
<evidence type="ECO:0000256" key="12">
    <source>
        <dbReference type="SAM" id="MobiDB-lite"/>
    </source>
</evidence>
<dbReference type="AlphaFoldDB" id="A0A6N7PYF1"/>
<evidence type="ECO:0000256" key="11">
    <source>
        <dbReference type="RuleBase" id="RU003939"/>
    </source>
</evidence>
<dbReference type="EMBL" id="WJIE01000007">
    <property type="protein sequence ID" value="MRG95295.1"/>
    <property type="molecule type" value="Genomic_DNA"/>
</dbReference>
<sequence>MPLSKLTKAQITAALAESTGLDKKAVGGVLDALSALVAKQLGSDGPGEITIPGLVKLKAKATPATADRQGVNPFTKEPMTIKGKPASRKVRATPVKGLKDQVGA</sequence>
<dbReference type="SUPFAM" id="SSF47729">
    <property type="entry name" value="IHF-like DNA-binding proteins"/>
    <property type="match status" value="1"/>
</dbReference>
<evidence type="ECO:0000313" key="13">
    <source>
        <dbReference type="EMBL" id="MRG95295.1"/>
    </source>
</evidence>
<dbReference type="PANTHER" id="PTHR33175">
    <property type="entry name" value="DNA-BINDING PROTEIN HU"/>
    <property type="match status" value="1"/>
</dbReference>
<dbReference type="SMART" id="SM00411">
    <property type="entry name" value="BHL"/>
    <property type="match status" value="1"/>
</dbReference>
<name>A0A6N7PYF1_9BACT</name>
<dbReference type="Pfam" id="PF00216">
    <property type="entry name" value="Bac_DNA_binding"/>
    <property type="match status" value="1"/>
</dbReference>
<comment type="function">
    <text evidence="10">DNA-binding protein that plays a critical role in nucleoid compaction, genome replication and DNA replication and transcription. Binds to both ssDNA and dsDNA with a binding site covering about 15 nucleotides. Displays DNA-supercoiling activity only when associated with the viral DNA topoisomerase 2.</text>
</comment>
<dbReference type="Gene3D" id="4.10.520.10">
    <property type="entry name" value="IHF-like DNA-binding proteins"/>
    <property type="match status" value="1"/>
</dbReference>
<evidence type="ECO:0000256" key="9">
    <source>
        <dbReference type="ARBA" id="ARBA00033227"/>
    </source>
</evidence>
<evidence type="ECO:0000256" key="8">
    <source>
        <dbReference type="ARBA" id="ARBA00033120"/>
    </source>
</evidence>
<evidence type="ECO:0000256" key="4">
    <source>
        <dbReference type="ARBA" id="ARBA00016145"/>
    </source>
</evidence>
<dbReference type="GO" id="GO:0003677">
    <property type="term" value="F:DNA binding"/>
    <property type="evidence" value="ECO:0007669"/>
    <property type="project" value="UniProtKB-KW"/>
</dbReference>
<evidence type="ECO:0000256" key="5">
    <source>
        <dbReference type="ARBA" id="ARBA00022705"/>
    </source>
</evidence>
<proteinExistence type="inferred from homology"/>
<evidence type="ECO:0000313" key="14">
    <source>
        <dbReference type="Proteomes" id="UP000440224"/>
    </source>
</evidence>
<keyword evidence="6" id="KW-0426">Late protein</keyword>
<comment type="caution">
    <text evidence="13">The sequence shown here is derived from an EMBL/GenBank/DDBJ whole genome shotgun (WGS) entry which is preliminary data.</text>
</comment>
<accession>A0A6N7PYF1</accession>
<dbReference type="GO" id="GO:0005829">
    <property type="term" value="C:cytosol"/>
    <property type="evidence" value="ECO:0007669"/>
    <property type="project" value="TreeGrafter"/>
</dbReference>
<protein>
    <recommendedName>
        <fullName evidence="4">Viral histone-like protein</fullName>
    </recommendedName>
    <alternativeName>
        <fullName evidence="9">DNA-binding protein pA104R</fullName>
    </alternativeName>
    <alternativeName>
        <fullName evidence="8">pA104R</fullName>
    </alternativeName>
</protein>
<feature type="region of interest" description="Disordered" evidence="12">
    <location>
        <begin position="65"/>
        <end position="104"/>
    </location>
</feature>
<dbReference type="GO" id="GO:0006260">
    <property type="term" value="P:DNA replication"/>
    <property type="evidence" value="ECO:0007669"/>
    <property type="project" value="UniProtKB-KW"/>
</dbReference>
<dbReference type="InterPro" id="IPR000119">
    <property type="entry name" value="Hist_DNA-bd"/>
</dbReference>
<evidence type="ECO:0000256" key="10">
    <source>
        <dbReference type="ARBA" id="ARBA00046140"/>
    </source>
</evidence>
<organism evidence="13 14">
    <name type="scientific">Polyangium spumosum</name>
    <dbReference type="NCBI Taxonomy" id="889282"/>
    <lineage>
        <taxon>Bacteria</taxon>
        <taxon>Pseudomonadati</taxon>
        <taxon>Myxococcota</taxon>
        <taxon>Polyangia</taxon>
        <taxon>Polyangiales</taxon>
        <taxon>Polyangiaceae</taxon>
        <taxon>Polyangium</taxon>
    </lineage>
</organism>
<gene>
    <name evidence="13" type="ORF">GF068_25750</name>
</gene>
<dbReference type="CDD" id="cd13834">
    <property type="entry name" value="HU_like"/>
    <property type="match status" value="1"/>
</dbReference>
<comment type="similarity">
    <text evidence="2 11">Belongs to the bacterial histone-like protein family.</text>
</comment>
<keyword evidence="7" id="KW-0238">DNA-binding</keyword>
<reference evidence="13 14" key="1">
    <citation type="submission" date="2019-10" db="EMBL/GenBank/DDBJ databases">
        <title>A soil myxobacterium in the family Polyangiaceae.</title>
        <authorList>
            <person name="Li Y."/>
            <person name="Wang J."/>
        </authorList>
    </citation>
    <scope>NUCLEOTIDE SEQUENCE [LARGE SCALE GENOMIC DNA]</scope>
    <source>
        <strain evidence="13 14">DSM 14734</strain>
    </source>
</reference>
<comment type="subunit">
    <text evidence="3">Homodimer.</text>
</comment>
<dbReference type="OrthoDB" id="331625at2"/>
<dbReference type="Proteomes" id="UP000440224">
    <property type="component" value="Unassembled WGS sequence"/>
</dbReference>
<keyword evidence="14" id="KW-1185">Reference proteome</keyword>
<dbReference type="RefSeq" id="WP_153822102.1">
    <property type="nucleotide sequence ID" value="NZ_WJIE01000007.1"/>
</dbReference>
<evidence type="ECO:0000256" key="6">
    <source>
        <dbReference type="ARBA" id="ARBA00022921"/>
    </source>
</evidence>
<evidence type="ECO:0000256" key="2">
    <source>
        <dbReference type="ARBA" id="ARBA00010529"/>
    </source>
</evidence>
<evidence type="ECO:0000256" key="3">
    <source>
        <dbReference type="ARBA" id="ARBA00011738"/>
    </source>
</evidence>
<keyword evidence="5" id="KW-0235">DNA replication</keyword>
<evidence type="ECO:0000256" key="1">
    <source>
        <dbReference type="ARBA" id="ARBA00004328"/>
    </source>
</evidence>
<comment type="subcellular location">
    <subcellularLocation>
        <location evidence="1">Virion</location>
    </subcellularLocation>
</comment>